<evidence type="ECO:0000313" key="2">
    <source>
        <dbReference type="Proteomes" id="UP000077381"/>
    </source>
</evidence>
<dbReference type="Proteomes" id="UP000077381">
    <property type="component" value="Unassembled WGS sequence"/>
</dbReference>
<dbReference type="EMBL" id="LOHS01000071">
    <property type="protein sequence ID" value="OAH13909.1"/>
    <property type="molecule type" value="Genomic_DNA"/>
</dbReference>
<reference evidence="1 2" key="1">
    <citation type="submission" date="2015-12" db="EMBL/GenBank/DDBJ databases">
        <title>Genome sequence of Streptomyces sp. G25.</title>
        <authorList>
            <person name="Poehlein A."/>
            <person name="Roettig A."/>
            <person name="Hiessl S."/>
            <person name="Hauschild P."/>
            <person name="Schauer J."/>
            <person name="Madkour M.H."/>
            <person name="Al-Ansari A.M."/>
            <person name="Almakishah N.H."/>
            <person name="Steinbuechel A."/>
            <person name="Daniel R."/>
        </authorList>
    </citation>
    <scope>NUCLEOTIDE SEQUENCE [LARGE SCALE GENOMIC DNA]</scope>
    <source>
        <strain evidence="2">G25(2015)</strain>
    </source>
</reference>
<comment type="caution">
    <text evidence="1">The sequence shown here is derived from an EMBL/GenBank/DDBJ whole genome shotgun (WGS) entry which is preliminary data.</text>
</comment>
<dbReference type="RefSeq" id="WP_157902828.1">
    <property type="nucleotide sequence ID" value="NZ_LOHS01000071.1"/>
</dbReference>
<accession>A0A177HTK0</accession>
<sequence length="46" mass="5102">MPNVDGAAGRIKACWGFIEADESLGAWEEAHRTRINKILGERGFVE</sequence>
<dbReference type="OrthoDB" id="943692at2"/>
<keyword evidence="2" id="KW-1185">Reference proteome</keyword>
<dbReference type="AlphaFoldDB" id="A0A177HTK0"/>
<name>A0A177HTK0_9ACTN</name>
<organism evidence="1 2">
    <name type="scientific">Streptomyces jeddahensis</name>
    <dbReference type="NCBI Taxonomy" id="1716141"/>
    <lineage>
        <taxon>Bacteria</taxon>
        <taxon>Bacillati</taxon>
        <taxon>Actinomycetota</taxon>
        <taxon>Actinomycetes</taxon>
        <taxon>Kitasatosporales</taxon>
        <taxon>Streptomycetaceae</taxon>
        <taxon>Streptomyces</taxon>
    </lineage>
</organism>
<gene>
    <name evidence="1" type="ORF">STSP_26260</name>
</gene>
<evidence type="ECO:0000313" key="1">
    <source>
        <dbReference type="EMBL" id="OAH13909.1"/>
    </source>
</evidence>
<protein>
    <submittedName>
        <fullName evidence="1">Uncharacterized protein</fullName>
    </submittedName>
</protein>
<proteinExistence type="predicted"/>
<dbReference type="PATRIC" id="fig|1716141.3.peg.2768"/>